<accession>A0A437K0S3</accession>
<organism evidence="1 2">
    <name type="scientific">Rubrivivax albus</name>
    <dbReference type="NCBI Taxonomy" id="2499835"/>
    <lineage>
        <taxon>Bacteria</taxon>
        <taxon>Pseudomonadati</taxon>
        <taxon>Pseudomonadota</taxon>
        <taxon>Betaproteobacteria</taxon>
        <taxon>Burkholderiales</taxon>
        <taxon>Sphaerotilaceae</taxon>
        <taxon>Rubrivivax</taxon>
    </lineage>
</organism>
<name>A0A437K0S3_9BURK</name>
<comment type="caution">
    <text evidence="1">The sequence shown here is derived from an EMBL/GenBank/DDBJ whole genome shotgun (WGS) entry which is preliminary data.</text>
</comment>
<proteinExistence type="predicted"/>
<evidence type="ECO:0000313" key="1">
    <source>
        <dbReference type="EMBL" id="RVT53977.1"/>
    </source>
</evidence>
<keyword evidence="2" id="KW-1185">Reference proteome</keyword>
<protein>
    <submittedName>
        <fullName evidence="1">Uncharacterized protein</fullName>
    </submittedName>
</protein>
<dbReference type="EMBL" id="SACT01000001">
    <property type="protein sequence ID" value="RVT53977.1"/>
    <property type="molecule type" value="Genomic_DNA"/>
</dbReference>
<gene>
    <name evidence="1" type="ORF">ENE75_03615</name>
</gene>
<dbReference type="AlphaFoldDB" id="A0A437K0S3"/>
<evidence type="ECO:0000313" key="2">
    <source>
        <dbReference type="Proteomes" id="UP000288178"/>
    </source>
</evidence>
<dbReference type="RefSeq" id="WP_128195689.1">
    <property type="nucleotide sequence ID" value="NZ_SACT01000001.1"/>
</dbReference>
<sequence length="119" mass="12465">MSNAEARTVVSDAVSLSASHPHAPAVDVLELTLRGRRGQVLDFGDPGAPLGSLAAPGAPFGQLIAAAYDLAMTPNEWRLFTGPGAHPKLRMACLMAWRSDVVSKMVLQHGVTVVGLPEP</sequence>
<dbReference type="Proteomes" id="UP000288178">
    <property type="component" value="Unassembled WGS sequence"/>
</dbReference>
<reference evidence="1 2" key="1">
    <citation type="submission" date="2019-01" db="EMBL/GenBank/DDBJ databases">
        <authorList>
            <person name="Chen W.-M."/>
        </authorList>
    </citation>
    <scope>NUCLEOTIDE SEQUENCE [LARGE SCALE GENOMIC DNA]</scope>
    <source>
        <strain evidence="1 2">ICH-3</strain>
    </source>
</reference>
<dbReference type="OrthoDB" id="9934151at2"/>